<dbReference type="OrthoDB" id="5859672at2759"/>
<accession>A0A3P6T3Z1</accession>
<evidence type="ECO:0000313" key="2">
    <source>
        <dbReference type="Proteomes" id="UP000277928"/>
    </source>
</evidence>
<dbReference type="EMBL" id="UYRX01000140">
    <property type="protein sequence ID" value="VDK75295.1"/>
    <property type="molecule type" value="Genomic_DNA"/>
</dbReference>
<dbReference type="AlphaFoldDB" id="A0A3P6T3Z1"/>
<dbReference type="OMA" id="EYWTTVS"/>
<organism evidence="1 2">
    <name type="scientific">Litomosoides sigmodontis</name>
    <name type="common">Filarial nematode worm</name>
    <dbReference type="NCBI Taxonomy" id="42156"/>
    <lineage>
        <taxon>Eukaryota</taxon>
        <taxon>Metazoa</taxon>
        <taxon>Ecdysozoa</taxon>
        <taxon>Nematoda</taxon>
        <taxon>Chromadorea</taxon>
        <taxon>Rhabditida</taxon>
        <taxon>Spirurina</taxon>
        <taxon>Spiruromorpha</taxon>
        <taxon>Filarioidea</taxon>
        <taxon>Onchocercidae</taxon>
        <taxon>Litomosoides</taxon>
    </lineage>
</organism>
<proteinExistence type="predicted"/>
<name>A0A3P6T3Z1_LITSI</name>
<protein>
    <submittedName>
        <fullName evidence="1">Uncharacterized protein</fullName>
    </submittedName>
</protein>
<evidence type="ECO:0000313" key="1">
    <source>
        <dbReference type="EMBL" id="VDK75295.1"/>
    </source>
</evidence>
<dbReference type="Proteomes" id="UP000277928">
    <property type="component" value="Unassembled WGS sequence"/>
</dbReference>
<sequence length="312" mass="36950">MLPVTFFIFAVGDALWIGEEYWTTVSSDGSLLGDRTVRDFLTFHTTHLKEPARQAYVAFWVVYDEAGHYETFGHAYLVENGVCARFLDRHHKAKTICGGLEKRRGYEIWKNMCKLNELNAKAGQASIHEALEYRGKQMAKIVSWRKDKVWYGSACMKEALVEGIEYENEYVKISYVDDPFFYQRNVYILVICNPDDPEAGKAQHYAYHHVPKKDRTDQKAIALLRLGRITRYLFRTGHIQRLRFNQQRQRRLRHKQPLNEQQITSQLKNRKKGEQFGSELGWHQQRYKTISEQQMDDEADEKWEFYQHSRRL</sequence>
<gene>
    <name evidence="1" type="ORF">NLS_LOCUS2845</name>
</gene>
<keyword evidence="2" id="KW-1185">Reference proteome</keyword>
<reference evidence="1 2" key="1">
    <citation type="submission" date="2018-08" db="EMBL/GenBank/DDBJ databases">
        <authorList>
            <person name="Laetsch R D."/>
            <person name="Stevens L."/>
            <person name="Kumar S."/>
            <person name="Blaxter L. M."/>
        </authorList>
    </citation>
    <scope>NUCLEOTIDE SEQUENCE [LARGE SCALE GENOMIC DNA]</scope>
</reference>